<evidence type="ECO:0000313" key="3">
    <source>
        <dbReference type="Proteomes" id="UP000814176"/>
    </source>
</evidence>
<dbReference type="InterPro" id="IPR011333">
    <property type="entry name" value="SKP1/BTB/POZ_sf"/>
</dbReference>
<feature type="domain" description="BTB" evidence="1">
    <location>
        <begin position="19"/>
        <end position="126"/>
    </location>
</feature>
<dbReference type="GeneID" id="72008406"/>
<accession>A0ABQ8K9Q4</accession>
<keyword evidence="3" id="KW-1185">Reference proteome</keyword>
<dbReference type="RefSeq" id="XP_047776648.1">
    <property type="nucleotide sequence ID" value="XM_047927674.1"/>
</dbReference>
<dbReference type="Proteomes" id="UP000814176">
    <property type="component" value="Unassembled WGS sequence"/>
</dbReference>
<organism evidence="2 3">
    <name type="scientific">Rhodofomes roseus</name>
    <dbReference type="NCBI Taxonomy" id="34475"/>
    <lineage>
        <taxon>Eukaryota</taxon>
        <taxon>Fungi</taxon>
        <taxon>Dikarya</taxon>
        <taxon>Basidiomycota</taxon>
        <taxon>Agaricomycotina</taxon>
        <taxon>Agaricomycetes</taxon>
        <taxon>Polyporales</taxon>
        <taxon>Rhodofomes</taxon>
    </lineage>
</organism>
<dbReference type="Gene3D" id="3.30.710.10">
    <property type="entry name" value="Potassium Channel Kv1.1, Chain A"/>
    <property type="match status" value="1"/>
</dbReference>
<dbReference type="SUPFAM" id="SSF54695">
    <property type="entry name" value="POZ domain"/>
    <property type="match status" value="1"/>
</dbReference>
<dbReference type="InterPro" id="IPR000210">
    <property type="entry name" value="BTB/POZ_dom"/>
</dbReference>
<protein>
    <recommendedName>
        <fullName evidence="1">BTB domain-containing protein</fullName>
    </recommendedName>
</protein>
<dbReference type="SMART" id="SM00225">
    <property type="entry name" value="BTB"/>
    <property type="match status" value="1"/>
</dbReference>
<sequence>MEGVQSIVKRDEAVWFEDGNVVLQAGEIAFRVYQGLLAMNSEVFAGMFSVPQPDSVERLDGCPVIHLSDHPDDLRHLLRVLFIDKRFHRRDEQFSFAIIAALARLAHKYDIKDLLDDALHRMKSCFSNAFHDWAPTRDNECVGSPLMAYVETDAIAAVNIARLTDTPSMLPTALYVCCQLDTDNILNGVPRGHDAVERLSSEDITRCLDARLKLVHDNVVSAFSIFTIATSDGCTSQKNCLLLLEELLEIEAEGRGLPLDNCSCLEDWIPPLREDAETGPILEDLCASCQAMVQERAADERKEIWERLPAIMGVEVDPWITCKRGYARRTNPPKCSAQTVGSASEGT</sequence>
<gene>
    <name evidence="2" type="ORF">C8Q71DRAFT_859667</name>
</gene>
<reference evidence="2 3" key="1">
    <citation type="journal article" date="2021" name="Environ. Microbiol.">
        <title>Gene family expansions and transcriptome signatures uncover fungal adaptations to wood decay.</title>
        <authorList>
            <person name="Hage H."/>
            <person name="Miyauchi S."/>
            <person name="Viragh M."/>
            <person name="Drula E."/>
            <person name="Min B."/>
            <person name="Chaduli D."/>
            <person name="Navarro D."/>
            <person name="Favel A."/>
            <person name="Norest M."/>
            <person name="Lesage-Meessen L."/>
            <person name="Balint B."/>
            <person name="Merenyi Z."/>
            <person name="de Eugenio L."/>
            <person name="Morin E."/>
            <person name="Martinez A.T."/>
            <person name="Baldrian P."/>
            <person name="Stursova M."/>
            <person name="Martinez M.J."/>
            <person name="Novotny C."/>
            <person name="Magnuson J.K."/>
            <person name="Spatafora J.W."/>
            <person name="Maurice S."/>
            <person name="Pangilinan J."/>
            <person name="Andreopoulos W."/>
            <person name="LaButti K."/>
            <person name="Hundley H."/>
            <person name="Na H."/>
            <person name="Kuo A."/>
            <person name="Barry K."/>
            <person name="Lipzen A."/>
            <person name="Henrissat B."/>
            <person name="Riley R."/>
            <person name="Ahrendt S."/>
            <person name="Nagy L.G."/>
            <person name="Grigoriev I.V."/>
            <person name="Martin F."/>
            <person name="Rosso M.N."/>
        </authorList>
    </citation>
    <scope>NUCLEOTIDE SEQUENCE [LARGE SCALE GENOMIC DNA]</scope>
    <source>
        <strain evidence="2 3">CIRM-BRFM 1785</strain>
    </source>
</reference>
<dbReference type="EMBL" id="JADCUA010000016">
    <property type="protein sequence ID" value="KAH9833992.1"/>
    <property type="molecule type" value="Genomic_DNA"/>
</dbReference>
<evidence type="ECO:0000313" key="2">
    <source>
        <dbReference type="EMBL" id="KAH9833992.1"/>
    </source>
</evidence>
<name>A0ABQ8K9Q4_9APHY</name>
<evidence type="ECO:0000259" key="1">
    <source>
        <dbReference type="SMART" id="SM00225"/>
    </source>
</evidence>
<proteinExistence type="predicted"/>
<comment type="caution">
    <text evidence="2">The sequence shown here is derived from an EMBL/GenBank/DDBJ whole genome shotgun (WGS) entry which is preliminary data.</text>
</comment>